<name>A0ABD1MKM3_9FABA</name>
<dbReference type="InterPro" id="IPR044552">
    <property type="entry name" value="GLIP1-5/GLL25"/>
</dbReference>
<evidence type="ECO:0000313" key="5">
    <source>
        <dbReference type="Proteomes" id="UP001603857"/>
    </source>
</evidence>
<comment type="caution">
    <text evidence="4">The sequence shown here is derived from an EMBL/GenBank/DDBJ whole genome shotgun (WGS) entry which is preliminary data.</text>
</comment>
<evidence type="ECO:0000256" key="1">
    <source>
        <dbReference type="ARBA" id="ARBA00008668"/>
    </source>
</evidence>
<keyword evidence="5" id="KW-1185">Reference proteome</keyword>
<dbReference type="PANTHER" id="PTHR45966:SF12">
    <property type="entry name" value="GDSL ESTERASE_LIPASE 1-LIKE ISOFORM X2"/>
    <property type="match status" value="1"/>
</dbReference>
<dbReference type="InterPro" id="IPR036514">
    <property type="entry name" value="SGNH_hydro_sf"/>
</dbReference>
<dbReference type="InterPro" id="IPR001087">
    <property type="entry name" value="GDSL"/>
</dbReference>
<dbReference type="Gene3D" id="3.40.50.1110">
    <property type="entry name" value="SGNH hydrolase"/>
    <property type="match status" value="1"/>
</dbReference>
<feature type="chain" id="PRO_5044796361" description="GDSL esterase/lipase" evidence="3">
    <location>
        <begin position="21"/>
        <end position="325"/>
    </location>
</feature>
<keyword evidence="2 3" id="KW-0732">Signal</keyword>
<accession>A0ABD1MKM3</accession>
<feature type="signal peptide" evidence="3">
    <location>
        <begin position="1"/>
        <end position="20"/>
    </location>
</feature>
<comment type="similarity">
    <text evidence="1">Belongs to the 'GDSL' lipolytic enzyme family.</text>
</comment>
<reference evidence="4 5" key="1">
    <citation type="submission" date="2024-08" db="EMBL/GenBank/DDBJ databases">
        <title>Insights into the chromosomal genome structure of Flemingia macrophylla.</title>
        <authorList>
            <person name="Ding Y."/>
            <person name="Zhao Y."/>
            <person name="Bi W."/>
            <person name="Wu M."/>
            <person name="Zhao G."/>
            <person name="Gong Y."/>
            <person name="Li W."/>
            <person name="Zhang P."/>
        </authorList>
    </citation>
    <scope>NUCLEOTIDE SEQUENCE [LARGE SCALE GENOMIC DNA]</scope>
    <source>
        <strain evidence="4">DYQJB</strain>
        <tissue evidence="4">Leaf</tissue>
    </source>
</reference>
<dbReference type="Proteomes" id="UP001603857">
    <property type="component" value="Unassembled WGS sequence"/>
</dbReference>
<evidence type="ECO:0008006" key="6">
    <source>
        <dbReference type="Google" id="ProtNLM"/>
    </source>
</evidence>
<evidence type="ECO:0000313" key="4">
    <source>
        <dbReference type="EMBL" id="KAL2336366.1"/>
    </source>
</evidence>
<dbReference type="EMBL" id="JBGMDY010000004">
    <property type="protein sequence ID" value="KAL2336366.1"/>
    <property type="molecule type" value="Genomic_DNA"/>
</dbReference>
<sequence>MASLLSVSCWLLTTILKLDTTRYCPELKSEKEHKALFIFGDSLFDPGNSVYLNTTRLASTYWPYGEIFFKHPTGRFSDGRVAPDFIGMHAAIFAGLPMLPPYLKPGHQRFTDGANFASAGARVLMPSEAYIDLRGQLGFFKNVVKSLNQELGNIKSKIVLNNAVYMFSIGGPDYAALIDQNPNITESYKNLFVKMVIGNLTNALKEVYSLGGRKFAFQNVGPLGCAPRKRIDYDNCNEDLSSMARQHNIALSAALDGLKEELSGFRYSIFDYYHALLNRAHLPNEHPNTLNRLDDRDERVKRRANKRKPSFFSGPPYVALMPITR</sequence>
<protein>
    <recommendedName>
        <fullName evidence="6">GDSL esterase/lipase</fullName>
    </recommendedName>
</protein>
<organism evidence="4 5">
    <name type="scientific">Flemingia macrophylla</name>
    <dbReference type="NCBI Taxonomy" id="520843"/>
    <lineage>
        <taxon>Eukaryota</taxon>
        <taxon>Viridiplantae</taxon>
        <taxon>Streptophyta</taxon>
        <taxon>Embryophyta</taxon>
        <taxon>Tracheophyta</taxon>
        <taxon>Spermatophyta</taxon>
        <taxon>Magnoliopsida</taxon>
        <taxon>eudicotyledons</taxon>
        <taxon>Gunneridae</taxon>
        <taxon>Pentapetalae</taxon>
        <taxon>rosids</taxon>
        <taxon>fabids</taxon>
        <taxon>Fabales</taxon>
        <taxon>Fabaceae</taxon>
        <taxon>Papilionoideae</taxon>
        <taxon>50 kb inversion clade</taxon>
        <taxon>NPAAA clade</taxon>
        <taxon>indigoferoid/millettioid clade</taxon>
        <taxon>Phaseoleae</taxon>
        <taxon>Flemingia</taxon>
    </lineage>
</organism>
<proteinExistence type="inferred from homology"/>
<dbReference type="Pfam" id="PF00657">
    <property type="entry name" value="Lipase_GDSL"/>
    <property type="match status" value="1"/>
</dbReference>
<dbReference type="AlphaFoldDB" id="A0ABD1MKM3"/>
<dbReference type="PANTHER" id="PTHR45966">
    <property type="entry name" value="GDSL-LIKE LIPASE/ACYLHYDROLASE"/>
    <property type="match status" value="1"/>
</dbReference>
<evidence type="ECO:0000256" key="3">
    <source>
        <dbReference type="SAM" id="SignalP"/>
    </source>
</evidence>
<gene>
    <name evidence="4" type="ORF">Fmac_010812</name>
</gene>
<evidence type="ECO:0000256" key="2">
    <source>
        <dbReference type="ARBA" id="ARBA00022729"/>
    </source>
</evidence>